<evidence type="ECO:0000313" key="3">
    <source>
        <dbReference type="Proteomes" id="UP001642409"/>
    </source>
</evidence>
<evidence type="ECO:0000313" key="1">
    <source>
        <dbReference type="EMBL" id="CAI9915032.1"/>
    </source>
</evidence>
<organism evidence="1">
    <name type="scientific">Hexamita inflata</name>
    <dbReference type="NCBI Taxonomy" id="28002"/>
    <lineage>
        <taxon>Eukaryota</taxon>
        <taxon>Metamonada</taxon>
        <taxon>Diplomonadida</taxon>
        <taxon>Hexamitidae</taxon>
        <taxon>Hexamitinae</taxon>
        <taxon>Hexamita</taxon>
    </lineage>
</organism>
<accession>A0AA86N8R4</accession>
<protein>
    <submittedName>
        <fullName evidence="2">Hypothetical_protein</fullName>
    </submittedName>
</protein>
<keyword evidence="3" id="KW-1185">Reference proteome</keyword>
<reference evidence="1" key="1">
    <citation type="submission" date="2023-06" db="EMBL/GenBank/DDBJ databases">
        <authorList>
            <person name="Kurt Z."/>
        </authorList>
    </citation>
    <scope>NUCLEOTIDE SEQUENCE</scope>
</reference>
<dbReference type="Proteomes" id="UP001642409">
    <property type="component" value="Unassembled WGS sequence"/>
</dbReference>
<dbReference type="EMBL" id="CAXDID020000100">
    <property type="protein sequence ID" value="CAL6025862.1"/>
    <property type="molecule type" value="Genomic_DNA"/>
</dbReference>
<comment type="caution">
    <text evidence="1">The sequence shown here is derived from an EMBL/GenBank/DDBJ whole genome shotgun (WGS) entry which is preliminary data.</text>
</comment>
<gene>
    <name evidence="1" type="ORF">HINF_LOCUS2677</name>
    <name evidence="2" type="ORF">HINF_LOCUS30570</name>
</gene>
<dbReference type="AlphaFoldDB" id="A0AA86N8R4"/>
<sequence>MCTKRLKPKPKSPSIIFQQIKSGNKIEEKQEKKGKKVYSLSERLLLENLKQLDISIESESEETKDTNQLVKNKGGQVIQVAIPTYVRSERTRRILEVQRDEIALIQTQINKNIAQLQ</sequence>
<name>A0AA86N8R4_9EUKA</name>
<dbReference type="EMBL" id="CATOUU010000062">
    <property type="protein sequence ID" value="CAI9915032.1"/>
    <property type="molecule type" value="Genomic_DNA"/>
</dbReference>
<proteinExistence type="predicted"/>
<evidence type="ECO:0000313" key="2">
    <source>
        <dbReference type="EMBL" id="CAL6025862.1"/>
    </source>
</evidence>
<reference evidence="2 3" key="2">
    <citation type="submission" date="2024-07" db="EMBL/GenBank/DDBJ databases">
        <authorList>
            <person name="Akdeniz Z."/>
        </authorList>
    </citation>
    <scope>NUCLEOTIDE SEQUENCE [LARGE SCALE GENOMIC DNA]</scope>
</reference>